<dbReference type="SUPFAM" id="SSF55811">
    <property type="entry name" value="Nudix"/>
    <property type="match status" value="1"/>
</dbReference>
<dbReference type="Gene3D" id="3.90.79.10">
    <property type="entry name" value="Nucleoside Triphosphate Pyrophosphohydrolase"/>
    <property type="match status" value="1"/>
</dbReference>
<proteinExistence type="predicted"/>
<dbReference type="EMBL" id="MN738948">
    <property type="protein sequence ID" value="QHT32793.1"/>
    <property type="molecule type" value="Genomic_DNA"/>
</dbReference>
<name>A0A6C0EW78_9ZZZZ</name>
<evidence type="ECO:0008006" key="2">
    <source>
        <dbReference type="Google" id="ProtNLM"/>
    </source>
</evidence>
<dbReference type="AlphaFoldDB" id="A0A6C0EW78"/>
<accession>A0A6C0EW78</accession>
<reference evidence="1" key="1">
    <citation type="journal article" date="2020" name="Nature">
        <title>Giant virus diversity and host interactions through global metagenomics.</title>
        <authorList>
            <person name="Schulz F."/>
            <person name="Roux S."/>
            <person name="Paez-Espino D."/>
            <person name="Jungbluth S."/>
            <person name="Walsh D.A."/>
            <person name="Denef V.J."/>
            <person name="McMahon K.D."/>
            <person name="Konstantinidis K.T."/>
            <person name="Eloe-Fadrosh E.A."/>
            <person name="Kyrpides N.C."/>
            <person name="Woyke T."/>
        </authorList>
    </citation>
    <scope>NUCLEOTIDE SEQUENCE</scope>
    <source>
        <strain evidence="1">GVMAG-M-3300009161-30</strain>
    </source>
</reference>
<dbReference type="InterPro" id="IPR015797">
    <property type="entry name" value="NUDIX_hydrolase-like_dom_sf"/>
</dbReference>
<protein>
    <recommendedName>
        <fullName evidence="2">Nudix hydrolase domain-containing protein</fullName>
    </recommendedName>
</protein>
<organism evidence="1">
    <name type="scientific">viral metagenome</name>
    <dbReference type="NCBI Taxonomy" id="1070528"/>
    <lineage>
        <taxon>unclassified sequences</taxon>
        <taxon>metagenomes</taxon>
        <taxon>organismal metagenomes</taxon>
    </lineage>
</organism>
<evidence type="ECO:0000313" key="1">
    <source>
        <dbReference type="EMBL" id="QHT32793.1"/>
    </source>
</evidence>
<sequence>MGAGILPTTIHQGKLYFLFGKENKYADTPGFSDIGGGQDGTENFMQAAIREGTEELTGFLGSEADLAKLLKKHGTYNIDFNNDKYRMHIFPMEYDPMLPFYYNNNSRFLQRKLDPKIIEKSKIFEKAEIKWICIDDLHKMRKQFRSYFQPTLATLKEQEKKIYAFIHAAIPKSGRSSTSKKTRKNR</sequence>